<organism evidence="3">
    <name type="scientific">marine sediment metagenome</name>
    <dbReference type="NCBI Taxonomy" id="412755"/>
    <lineage>
        <taxon>unclassified sequences</taxon>
        <taxon>metagenomes</taxon>
        <taxon>ecological metagenomes</taxon>
    </lineage>
</organism>
<evidence type="ECO:0008006" key="4">
    <source>
        <dbReference type="Google" id="ProtNLM"/>
    </source>
</evidence>
<feature type="domain" description="S-Me-THD N-terminal" evidence="1">
    <location>
        <begin position="10"/>
        <end position="178"/>
    </location>
</feature>
<evidence type="ECO:0000313" key="3">
    <source>
        <dbReference type="EMBL" id="GAH19558.1"/>
    </source>
</evidence>
<evidence type="ECO:0000259" key="2">
    <source>
        <dbReference type="Pfam" id="PF20906"/>
    </source>
</evidence>
<gene>
    <name evidence="3" type="ORF">S03H2_01178</name>
</gene>
<dbReference type="SUPFAM" id="SSF160991">
    <property type="entry name" value="CV3147-like"/>
    <property type="match status" value="1"/>
</dbReference>
<dbReference type="InterPro" id="IPR027479">
    <property type="entry name" value="S-Me-THD_N_sf"/>
</dbReference>
<comment type="caution">
    <text evidence="3">The sequence shown here is derived from an EMBL/GenBank/DDBJ whole genome shotgun (WGS) entry which is preliminary data.</text>
</comment>
<dbReference type="Gene3D" id="2.40.390.10">
    <property type="entry name" value="CV3147-like"/>
    <property type="match status" value="1"/>
</dbReference>
<dbReference type="InterPro" id="IPR010318">
    <property type="entry name" value="S-Me-THD_N"/>
</dbReference>
<protein>
    <recommendedName>
        <fullName evidence="4">DUF917 domain-containing protein</fullName>
    </recommendedName>
</protein>
<name>X1FFL6_9ZZZZ</name>
<proteinExistence type="predicted"/>
<dbReference type="AlphaFoldDB" id="X1FFL6"/>
<dbReference type="EMBL" id="BARU01000324">
    <property type="protein sequence ID" value="GAH19558.1"/>
    <property type="molecule type" value="Genomic_DNA"/>
</dbReference>
<dbReference type="InterPro" id="IPR024071">
    <property type="entry name" value="S-Me-THD_C_sf"/>
</dbReference>
<feature type="non-terminal residue" evidence="3">
    <location>
        <position position="375"/>
    </location>
</feature>
<accession>X1FFL6</accession>
<dbReference type="Pfam" id="PF20906">
    <property type="entry name" value="S-Me-THD_C"/>
    <property type="match status" value="1"/>
</dbReference>
<feature type="domain" description="S-Me-THD-like C-terminal" evidence="2">
    <location>
        <begin position="186"/>
        <end position="370"/>
    </location>
</feature>
<sequence>MPHRQLKTRQDCEDFVRGCAIMGIGGGGIPAVGLKVLLEALDDGVKLEWIDVDDIADDSWTACVYGMGSTAPISDETKAEIKKLGLKPVMAGKEMETALKELADYSGITLSAMVPPELGGSNTPEPLVAAARMGLAVVDADFAGKAAPEEMQGTSFIYEKDSYPAVSVDKWGNVCIVKEAQGPYLFERVGKMLSMAAYGTCFIASSLLTGKETKDIVIRDTLTYSLDLGRAVRDAREQGNDPVEAITDFTGGWLLFTGEVEHKDWEDRGGYMYGTTHIRGTGKWAGHAFRYWFKNENHIGWLDDEPIITSPDMPIVVDIETGEGKINTYIGAGERVAVIGMKGAEIFRSERGLSGSGPRYFGFDIDYVPIEERMA</sequence>
<dbReference type="InterPro" id="IPR048350">
    <property type="entry name" value="S-Me-THD-like_C"/>
</dbReference>
<dbReference type="Gene3D" id="3.40.1610.10">
    <property type="entry name" value="CV3147-like domain"/>
    <property type="match status" value="1"/>
</dbReference>
<evidence type="ECO:0000259" key="1">
    <source>
        <dbReference type="Pfam" id="PF06032"/>
    </source>
</evidence>
<reference evidence="3" key="1">
    <citation type="journal article" date="2014" name="Front. Microbiol.">
        <title>High frequency of phylogenetically diverse reductive dehalogenase-homologous genes in deep subseafloor sedimentary metagenomes.</title>
        <authorList>
            <person name="Kawai M."/>
            <person name="Futagami T."/>
            <person name="Toyoda A."/>
            <person name="Takaki Y."/>
            <person name="Nishi S."/>
            <person name="Hori S."/>
            <person name="Arai W."/>
            <person name="Tsubouchi T."/>
            <person name="Morono Y."/>
            <person name="Uchiyama I."/>
            <person name="Ito T."/>
            <person name="Fujiyama A."/>
            <person name="Inagaki F."/>
            <person name="Takami H."/>
        </authorList>
    </citation>
    <scope>NUCLEOTIDE SEQUENCE</scope>
    <source>
        <strain evidence="3">Expedition CK06-06</strain>
    </source>
</reference>
<dbReference type="Pfam" id="PF06032">
    <property type="entry name" value="S-Me-THD_N"/>
    <property type="match status" value="1"/>
</dbReference>